<feature type="chain" id="PRO_5003227269" evidence="1">
    <location>
        <begin position="20"/>
        <end position="150"/>
    </location>
</feature>
<gene>
    <name evidence="2" type="ordered locus">Theam_0650</name>
</gene>
<evidence type="ECO:0000256" key="1">
    <source>
        <dbReference type="SAM" id="SignalP"/>
    </source>
</evidence>
<accession>E8T636</accession>
<evidence type="ECO:0000313" key="2">
    <source>
        <dbReference type="EMBL" id="ADU96620.1"/>
    </source>
</evidence>
<evidence type="ECO:0000313" key="3">
    <source>
        <dbReference type="Proteomes" id="UP000006362"/>
    </source>
</evidence>
<proteinExistence type="predicted"/>
<dbReference type="RefSeq" id="WP_013537406.1">
    <property type="nucleotide sequence ID" value="NC_014926.1"/>
</dbReference>
<dbReference type="AlphaFoldDB" id="E8T636"/>
<organism evidence="2 3">
    <name type="scientific">Thermovibrio ammonificans (strain DSM 15698 / JCM 12110 / HB-1)</name>
    <dbReference type="NCBI Taxonomy" id="648996"/>
    <lineage>
        <taxon>Bacteria</taxon>
        <taxon>Pseudomonadati</taxon>
        <taxon>Aquificota</taxon>
        <taxon>Aquificia</taxon>
        <taxon>Desulfurobacteriales</taxon>
        <taxon>Desulfurobacteriaceae</taxon>
        <taxon>Thermovibrio</taxon>
    </lineage>
</organism>
<dbReference type="EMBL" id="CP002444">
    <property type="protein sequence ID" value="ADU96620.1"/>
    <property type="molecule type" value="Genomic_DNA"/>
</dbReference>
<dbReference type="STRING" id="648996.Theam_0650"/>
<dbReference type="HOGENOM" id="CLU_1739639_0_0_0"/>
<dbReference type="Proteomes" id="UP000006362">
    <property type="component" value="Chromosome"/>
</dbReference>
<keyword evidence="3" id="KW-1185">Reference proteome</keyword>
<feature type="signal peptide" evidence="1">
    <location>
        <begin position="1"/>
        <end position="19"/>
    </location>
</feature>
<reference evidence="2" key="1">
    <citation type="submission" date="2011-01" db="EMBL/GenBank/DDBJ databases">
        <title>Complete sequence of chromosome of Thermovibrio ammonificans HB-1.</title>
        <authorList>
            <consortium name="US DOE Joint Genome Institute"/>
            <person name="Lucas S."/>
            <person name="Copeland A."/>
            <person name="Lapidus A."/>
            <person name="Cheng J.-F."/>
            <person name="Goodwin L."/>
            <person name="Pitluck S."/>
            <person name="Davenport K."/>
            <person name="Detter J.C."/>
            <person name="Han C."/>
            <person name="Tapia R."/>
            <person name="Land M."/>
            <person name="Hauser L."/>
            <person name="Kyrpides N."/>
            <person name="Ivanova N."/>
            <person name="Ovchinnikova G."/>
            <person name="Vetriani C."/>
            <person name="Woyke T."/>
        </authorList>
    </citation>
    <scope>NUCLEOTIDE SEQUENCE [LARGE SCALE GENOMIC DNA]</scope>
    <source>
        <strain evidence="2">HB-1</strain>
    </source>
</reference>
<name>E8T636_THEA1</name>
<keyword evidence="1" id="KW-0732">Signal</keyword>
<sequence>MRLWLFSLLLLFAALPAAAGGLRLDTKTFLVSGGELKPLPEKVPVGSTLLYRVEVKNPFNYPVRDVVVELKLPPLTVPVAESFTGKPYCSRDGLDYKPCTRLSPESVRFVRWVVRVLKPGESAQLDCAVKVSGKGPQQSAPLSAGASEGR</sequence>
<dbReference type="KEGG" id="tam:Theam_0650"/>
<protein>
    <submittedName>
        <fullName evidence="2">Uncharacterized protein</fullName>
    </submittedName>
</protein>